<dbReference type="GO" id="GO:0005925">
    <property type="term" value="C:focal adhesion"/>
    <property type="evidence" value="ECO:0007669"/>
    <property type="project" value="TreeGrafter"/>
</dbReference>
<proteinExistence type="predicted"/>
<accession>A0A4C1W4J5</accession>
<protein>
    <submittedName>
        <fullName evidence="2">Tensin</fullName>
    </submittedName>
</protein>
<evidence type="ECO:0000313" key="3">
    <source>
        <dbReference type="Proteomes" id="UP000299102"/>
    </source>
</evidence>
<dbReference type="InterPro" id="IPR014020">
    <property type="entry name" value="Tensin_C2-dom"/>
</dbReference>
<evidence type="ECO:0000313" key="2">
    <source>
        <dbReference type="EMBL" id="GBP44997.1"/>
    </source>
</evidence>
<dbReference type="SUPFAM" id="SSF52799">
    <property type="entry name" value="(Phosphotyrosine protein) phosphatases II"/>
    <property type="match status" value="1"/>
</dbReference>
<reference evidence="2 3" key="1">
    <citation type="journal article" date="2019" name="Commun. Biol.">
        <title>The bagworm genome reveals a unique fibroin gene that provides high tensile strength.</title>
        <authorList>
            <person name="Kono N."/>
            <person name="Nakamura H."/>
            <person name="Ohtoshi R."/>
            <person name="Tomita M."/>
            <person name="Numata K."/>
            <person name="Arakawa K."/>
        </authorList>
    </citation>
    <scope>NUCLEOTIDE SEQUENCE [LARGE SCALE GENOMIC DNA]</scope>
</reference>
<dbReference type="OrthoDB" id="6273691at2759"/>
<gene>
    <name evidence="2" type="primary">TNS</name>
    <name evidence="2" type="ORF">EVAR_33425_1</name>
</gene>
<feature type="domain" description="C2 tensin-type" evidence="1">
    <location>
        <begin position="193"/>
        <end position="319"/>
    </location>
</feature>
<dbReference type="EMBL" id="BGZK01000462">
    <property type="protein sequence ID" value="GBP44997.1"/>
    <property type="molecule type" value="Genomic_DNA"/>
</dbReference>
<dbReference type="PANTHER" id="PTHR45734">
    <property type="entry name" value="TENSIN"/>
    <property type="match status" value="1"/>
</dbReference>
<keyword evidence="3" id="KW-1185">Reference proteome</keyword>
<dbReference type="InterPro" id="IPR035892">
    <property type="entry name" value="C2_domain_sf"/>
</dbReference>
<dbReference type="Proteomes" id="UP000299102">
    <property type="component" value="Unassembled WGS sequence"/>
</dbReference>
<dbReference type="Pfam" id="PF10409">
    <property type="entry name" value="PTEN_C2"/>
    <property type="match status" value="1"/>
</dbReference>
<evidence type="ECO:0000259" key="1">
    <source>
        <dbReference type="PROSITE" id="PS51182"/>
    </source>
</evidence>
<dbReference type="Gene3D" id="3.90.190.10">
    <property type="entry name" value="Protein tyrosine phosphatase superfamily"/>
    <property type="match status" value="1"/>
</dbReference>
<dbReference type="AlphaFoldDB" id="A0A4C1W4J5"/>
<dbReference type="Gene3D" id="2.60.40.1110">
    <property type="match status" value="1"/>
</dbReference>
<dbReference type="PANTHER" id="PTHR45734:SF10">
    <property type="entry name" value="BLISTERY, ISOFORM A"/>
    <property type="match status" value="1"/>
</dbReference>
<dbReference type="STRING" id="151549.A0A4C1W4J5"/>
<dbReference type="PROSITE" id="PS51182">
    <property type="entry name" value="C2_TENSIN"/>
    <property type="match status" value="1"/>
</dbReference>
<comment type="caution">
    <text evidence="2">The sequence shown here is derived from an EMBL/GenBank/DDBJ whole genome shotgun (WGS) entry which is preliminary data.</text>
</comment>
<organism evidence="2 3">
    <name type="scientific">Eumeta variegata</name>
    <name type="common">Bagworm moth</name>
    <name type="synonym">Eumeta japonica</name>
    <dbReference type="NCBI Taxonomy" id="151549"/>
    <lineage>
        <taxon>Eukaryota</taxon>
        <taxon>Metazoa</taxon>
        <taxon>Ecdysozoa</taxon>
        <taxon>Arthropoda</taxon>
        <taxon>Hexapoda</taxon>
        <taxon>Insecta</taxon>
        <taxon>Pterygota</taxon>
        <taxon>Neoptera</taxon>
        <taxon>Endopterygota</taxon>
        <taxon>Lepidoptera</taxon>
        <taxon>Glossata</taxon>
        <taxon>Ditrysia</taxon>
        <taxon>Tineoidea</taxon>
        <taxon>Psychidae</taxon>
        <taxon>Oiketicinae</taxon>
        <taxon>Eumeta</taxon>
    </lineage>
</organism>
<dbReference type="SUPFAM" id="SSF49562">
    <property type="entry name" value="C2 domain (Calcium/lipid-binding domain, CaLB)"/>
    <property type="match status" value="1"/>
</dbReference>
<sequence>MYKGGPRSASYGGTGAAGAGVVAGGARLDLCYVAERMLALHLPERDEHAEAQAAHMLSNKHGQHFMVFEVSGSEGGSRTRGALGRTRWLGWAGDLAPPLERLCTACKQIESWLGAHPKNVAVLVAWGSRERLGVLVAAYMHYSAICGAPEHALDRYAMRRYLDDRVPVFYLPSNRRYIDTFAGLLAGQIRVNAAPLHLTHVSVAGALASTTSPAVAFLKIYENLVCVYTSGLYMVSGGGWTVGVGRLALRGDVLVRAYRRPAHAHPSHPPTRQLVFACQFHTCAVADHTLSFTKQQLDHAAHDPAFPRDGAVELVFARGDGTGGAAPAPTPAAPLRAAPDALARHDSLEHLRPVSSITDDDAERKSSVNETEVTVLLVFFLYFSTFEGEGGGNPLWVVRAPGRMGLYSLRLSGQKAQGCQRREDETLPGYHDVITVIGDGVAPGRGKNS</sequence>
<dbReference type="InterPro" id="IPR051484">
    <property type="entry name" value="Tensin_PTEN_phosphatase"/>
</dbReference>
<dbReference type="InterPro" id="IPR029021">
    <property type="entry name" value="Prot-tyrosine_phosphatase-like"/>
</dbReference>
<dbReference type="SMART" id="SM01326">
    <property type="entry name" value="PTEN_C2"/>
    <property type="match status" value="1"/>
</dbReference>
<name>A0A4C1W4J5_EUMVA</name>